<gene>
    <name evidence="1" type="ORF">DSO57_1001737</name>
</gene>
<organism evidence="1 2">
    <name type="scientific">Entomophthora muscae</name>
    <dbReference type="NCBI Taxonomy" id="34485"/>
    <lineage>
        <taxon>Eukaryota</taxon>
        <taxon>Fungi</taxon>
        <taxon>Fungi incertae sedis</taxon>
        <taxon>Zoopagomycota</taxon>
        <taxon>Entomophthoromycotina</taxon>
        <taxon>Entomophthoromycetes</taxon>
        <taxon>Entomophthorales</taxon>
        <taxon>Entomophthoraceae</taxon>
        <taxon>Entomophthora</taxon>
    </lineage>
</organism>
<proteinExistence type="predicted"/>
<sequence length="494" mass="55166">MVNSKRQDKVYSIEEVSKHNSKDDCWCIIHGKVYDLTNFLPEHPGGFSIILKYAGKDATKAFDPIHPSDIIEKLLPPEVELGRVNLSEAQGTEQEEDHFETVKRKRPPISSMLSLFDFETVAKHLMTKEAWAYYSSGADDEITLRENRGAFQRIWLKPRVMVNVQNIDLKTKILGRNSALPIYITATALGKLGHPEGEVVLTRAAHSKNIIQMMPTLSSCSLSQMMDARQKDQVQFLQLYVNSNREVTRALIERAEAGGCKGLFITVDAPQLGRREKDMRMKYSADTDIQDEADVDRNQGAARAISSFIDPSLNWEDLAWFRSITKMPIALKGIQNGADAVIAAKSGVDAIVVSNHGGRQIDTGRSAIEILPEVVSELKEHYRHNPRKRMEIYIDGGIRRGSDIFKALALGADAVGIGRPFLYAMSTYGQAGVEKAIDFLADELTMTMRLMGTPLISDITPSHVDARSLQTHSGQAPIDHWQQHIYEPLIPSKL</sequence>
<accession>A0ACC2SM00</accession>
<comment type="caution">
    <text evidence="1">The sequence shown here is derived from an EMBL/GenBank/DDBJ whole genome shotgun (WGS) entry which is preliminary data.</text>
</comment>
<protein>
    <submittedName>
        <fullName evidence="1">Uncharacterized protein</fullName>
    </submittedName>
</protein>
<name>A0ACC2SM00_9FUNG</name>
<evidence type="ECO:0000313" key="1">
    <source>
        <dbReference type="EMBL" id="KAJ9063299.1"/>
    </source>
</evidence>
<reference evidence="1" key="1">
    <citation type="submission" date="2022-04" db="EMBL/GenBank/DDBJ databases">
        <title>Genome of the entomopathogenic fungus Entomophthora muscae.</title>
        <authorList>
            <person name="Elya C."/>
            <person name="Lovett B.R."/>
            <person name="Lee E."/>
            <person name="Macias A.M."/>
            <person name="Hajek A.E."/>
            <person name="De Bivort B.L."/>
            <person name="Kasson M.T."/>
            <person name="De Fine Licht H.H."/>
            <person name="Stajich J.E."/>
        </authorList>
    </citation>
    <scope>NUCLEOTIDE SEQUENCE</scope>
    <source>
        <strain evidence="1">Berkeley</strain>
    </source>
</reference>
<dbReference type="Proteomes" id="UP001165960">
    <property type="component" value="Unassembled WGS sequence"/>
</dbReference>
<evidence type="ECO:0000313" key="2">
    <source>
        <dbReference type="Proteomes" id="UP001165960"/>
    </source>
</evidence>
<keyword evidence="2" id="KW-1185">Reference proteome</keyword>
<dbReference type="EMBL" id="QTSX02004974">
    <property type="protein sequence ID" value="KAJ9063299.1"/>
    <property type="molecule type" value="Genomic_DNA"/>
</dbReference>